<protein>
    <submittedName>
        <fullName evidence="1">Fad binding domain-containing protein</fullName>
    </submittedName>
</protein>
<comment type="caution">
    <text evidence="1">The sequence shown here is derived from an EMBL/GenBank/DDBJ whole genome shotgun (WGS) entry which is preliminary data.</text>
</comment>
<accession>A0AAV9TDG4</accession>
<dbReference type="AlphaFoldDB" id="A0AAV9TDG4"/>
<dbReference type="Proteomes" id="UP001327957">
    <property type="component" value="Unassembled WGS sequence"/>
</dbReference>
<dbReference type="EMBL" id="JASAOK010000033">
    <property type="protein sequence ID" value="KAK6218420.1"/>
    <property type="molecule type" value="Genomic_DNA"/>
</dbReference>
<evidence type="ECO:0000313" key="1">
    <source>
        <dbReference type="EMBL" id="KAK6218420.1"/>
    </source>
</evidence>
<name>A0AAV9TDG4_9PEZI</name>
<gene>
    <name evidence="1" type="ORF">QIS74_06300</name>
</gene>
<proteinExistence type="predicted"/>
<dbReference type="InterPro" id="IPR036188">
    <property type="entry name" value="FAD/NAD-bd_sf"/>
</dbReference>
<sequence length="92" mass="9979">MGGLASENRGEGANHAIIDVLDFAETVAPALDAGFAELRAAMDVYEDRVVARARPGVLASRRACLDAHDWPRIGPASPLLSKREMMLQFDEE</sequence>
<dbReference type="Gene3D" id="3.50.50.60">
    <property type="entry name" value="FAD/NAD(P)-binding domain"/>
    <property type="match status" value="1"/>
</dbReference>
<reference evidence="1 2" key="1">
    <citation type="submission" date="2023-04" db="EMBL/GenBank/DDBJ databases">
        <title>Colletotrichum tabacum stain YC1 causing leaf anthracnose on Nicotiana tabacum(L.) cv.</title>
        <authorList>
            <person name="Ji Z."/>
            <person name="Wang M."/>
            <person name="Zhang J."/>
            <person name="Wang N."/>
            <person name="Zhou Z."/>
        </authorList>
    </citation>
    <scope>NUCLEOTIDE SEQUENCE [LARGE SCALE GENOMIC DNA]</scope>
    <source>
        <strain evidence="1 2">YC1</strain>
    </source>
</reference>
<keyword evidence="2" id="KW-1185">Reference proteome</keyword>
<organism evidence="1 2">
    <name type="scientific">Colletotrichum tabaci</name>
    <dbReference type="NCBI Taxonomy" id="1209068"/>
    <lineage>
        <taxon>Eukaryota</taxon>
        <taxon>Fungi</taxon>
        <taxon>Dikarya</taxon>
        <taxon>Ascomycota</taxon>
        <taxon>Pezizomycotina</taxon>
        <taxon>Sordariomycetes</taxon>
        <taxon>Hypocreomycetidae</taxon>
        <taxon>Glomerellales</taxon>
        <taxon>Glomerellaceae</taxon>
        <taxon>Colletotrichum</taxon>
        <taxon>Colletotrichum destructivum species complex</taxon>
    </lineage>
</organism>
<evidence type="ECO:0000313" key="2">
    <source>
        <dbReference type="Proteomes" id="UP001327957"/>
    </source>
</evidence>